<sequence>MEEDYDVGSGAPEEDLSLPKATVTKLIQEMMPSDIACAKEARDVIADCCVEFIHLISSEANEICEKEAKKTIAGEHVLAALQSLGFEEYIQECKDVYEDHMKQTKDREKRSNKLDKAILNSEEAAAMQEELFAKARMRMQSQDNIVTGQGSNPSPG</sequence>
<dbReference type="GO" id="GO:0017025">
    <property type="term" value="F:TBP-class protein binding"/>
    <property type="evidence" value="ECO:0007669"/>
    <property type="project" value="EnsemblFungi"/>
</dbReference>
<dbReference type="PANTHER" id="PTHR46138:SF1">
    <property type="entry name" value="PROTEIN DR1"/>
    <property type="match status" value="1"/>
</dbReference>
<comment type="subcellular location">
    <subcellularLocation>
        <location evidence="1">Nucleus</location>
    </subcellularLocation>
</comment>
<dbReference type="InParanoid" id="A0A0L0HW32"/>
<evidence type="ECO:0000313" key="5">
    <source>
        <dbReference type="Proteomes" id="UP000053201"/>
    </source>
</evidence>
<gene>
    <name evidence="4" type="ORF">SPPG_00779</name>
</gene>
<evidence type="ECO:0000259" key="3">
    <source>
        <dbReference type="Pfam" id="PF00808"/>
    </source>
</evidence>
<dbReference type="InterPro" id="IPR042225">
    <property type="entry name" value="Ncb2"/>
</dbReference>
<reference evidence="4 5" key="1">
    <citation type="submission" date="2009-08" db="EMBL/GenBank/DDBJ databases">
        <title>The Genome Sequence of Spizellomyces punctatus strain DAOM BR117.</title>
        <authorList>
            <consortium name="The Broad Institute Genome Sequencing Platform"/>
            <person name="Russ C."/>
            <person name="Cuomo C."/>
            <person name="Shea T."/>
            <person name="Young S.K."/>
            <person name="Zeng Q."/>
            <person name="Koehrsen M."/>
            <person name="Haas B."/>
            <person name="Borodovsky M."/>
            <person name="Guigo R."/>
            <person name="Alvarado L."/>
            <person name="Berlin A."/>
            <person name="Bochicchio J."/>
            <person name="Borenstein D."/>
            <person name="Chapman S."/>
            <person name="Chen Z."/>
            <person name="Engels R."/>
            <person name="Freedman E."/>
            <person name="Gellesch M."/>
            <person name="Goldberg J."/>
            <person name="Griggs A."/>
            <person name="Gujja S."/>
            <person name="Heiman D."/>
            <person name="Hepburn T."/>
            <person name="Howarth C."/>
            <person name="Jen D."/>
            <person name="Larson L."/>
            <person name="Lewis B."/>
            <person name="Mehta T."/>
            <person name="Park D."/>
            <person name="Pearson M."/>
            <person name="Roberts A."/>
            <person name="Saif S."/>
            <person name="Shenoy N."/>
            <person name="Sisk P."/>
            <person name="Stolte C."/>
            <person name="Sykes S."/>
            <person name="Thomson T."/>
            <person name="Walk T."/>
            <person name="White J."/>
            <person name="Yandava C."/>
            <person name="Burger G."/>
            <person name="Gray M.W."/>
            <person name="Holland P.W.H."/>
            <person name="King N."/>
            <person name="Lang F.B.F."/>
            <person name="Roger A.J."/>
            <person name="Ruiz-Trillo I."/>
            <person name="Lander E."/>
            <person name="Nusbaum C."/>
        </authorList>
    </citation>
    <scope>NUCLEOTIDE SEQUENCE [LARGE SCALE GENOMIC DNA]</scope>
    <source>
        <strain evidence="4 5">DAOM BR117</strain>
    </source>
</reference>
<dbReference type="FunFam" id="1.10.20.10:FF:000019">
    <property type="entry name" value="Negative cofactor 2 beta"/>
    <property type="match status" value="1"/>
</dbReference>
<keyword evidence="5" id="KW-1185">Reference proteome</keyword>
<protein>
    <recommendedName>
        <fullName evidence="3">Transcription factor CBF/NF-Y/archaeal histone domain-containing protein</fullName>
    </recommendedName>
</protein>
<dbReference type="GO" id="GO:0003713">
    <property type="term" value="F:transcription coactivator activity"/>
    <property type="evidence" value="ECO:0007669"/>
    <property type="project" value="EnsemblFungi"/>
</dbReference>
<dbReference type="RefSeq" id="XP_016613144.1">
    <property type="nucleotide sequence ID" value="XM_016749107.1"/>
</dbReference>
<dbReference type="GO" id="GO:0016480">
    <property type="term" value="P:negative regulation of transcription by RNA polymerase III"/>
    <property type="evidence" value="ECO:0007669"/>
    <property type="project" value="EnsemblFungi"/>
</dbReference>
<dbReference type="EMBL" id="KQ257450">
    <property type="protein sequence ID" value="KND05105.1"/>
    <property type="molecule type" value="Genomic_DNA"/>
</dbReference>
<accession>A0A0L0HW32</accession>
<feature type="domain" description="Transcription factor CBF/NF-Y/archaeal histone" evidence="3">
    <location>
        <begin position="17"/>
        <end position="81"/>
    </location>
</feature>
<dbReference type="PRINTS" id="PR00615">
    <property type="entry name" value="CCAATSUBUNTA"/>
</dbReference>
<dbReference type="GO" id="GO:0003682">
    <property type="term" value="F:chromatin binding"/>
    <property type="evidence" value="ECO:0007669"/>
    <property type="project" value="EnsemblFungi"/>
</dbReference>
<dbReference type="FunCoup" id="A0A0L0HW32">
    <property type="interactions" value="461"/>
</dbReference>
<dbReference type="OMA" id="RDAKFKK"/>
<dbReference type="eggNOG" id="KOG0871">
    <property type="taxonomic scope" value="Eukaryota"/>
</dbReference>
<dbReference type="GO" id="GO:0001046">
    <property type="term" value="F:core promoter sequence-specific DNA binding"/>
    <property type="evidence" value="ECO:0007669"/>
    <property type="project" value="EnsemblFungi"/>
</dbReference>
<proteinExistence type="predicted"/>
<dbReference type="CDD" id="cd22905">
    <property type="entry name" value="HFD_Dr1"/>
    <property type="match status" value="1"/>
</dbReference>
<dbReference type="OrthoDB" id="601405at2759"/>
<dbReference type="GO" id="GO:0016251">
    <property type="term" value="F:RNA polymerase II general transcription initiation factor activity"/>
    <property type="evidence" value="ECO:0007669"/>
    <property type="project" value="TreeGrafter"/>
</dbReference>
<dbReference type="GO" id="GO:0017054">
    <property type="term" value="C:negative cofactor 2 complex"/>
    <property type="evidence" value="ECO:0007669"/>
    <property type="project" value="EnsemblFungi"/>
</dbReference>
<dbReference type="GO" id="GO:0046982">
    <property type="term" value="F:protein heterodimerization activity"/>
    <property type="evidence" value="ECO:0007669"/>
    <property type="project" value="InterPro"/>
</dbReference>
<dbReference type="GO" id="GO:0051123">
    <property type="term" value="P:RNA polymerase II preinitiation complex assembly"/>
    <property type="evidence" value="ECO:0007669"/>
    <property type="project" value="EnsemblFungi"/>
</dbReference>
<evidence type="ECO:0000256" key="2">
    <source>
        <dbReference type="ARBA" id="ARBA00023242"/>
    </source>
</evidence>
<evidence type="ECO:0000256" key="1">
    <source>
        <dbReference type="ARBA" id="ARBA00004123"/>
    </source>
</evidence>
<dbReference type="STRING" id="645134.A0A0L0HW32"/>
<dbReference type="GO" id="GO:0045944">
    <property type="term" value="P:positive regulation of transcription by RNA polymerase II"/>
    <property type="evidence" value="ECO:0007669"/>
    <property type="project" value="EnsemblFungi"/>
</dbReference>
<dbReference type="GeneID" id="27684487"/>
<keyword evidence="2" id="KW-0539">Nucleus</keyword>
<dbReference type="GO" id="GO:0034605">
    <property type="term" value="P:cellular response to heat"/>
    <property type="evidence" value="ECO:0007669"/>
    <property type="project" value="EnsemblFungi"/>
</dbReference>
<dbReference type="Proteomes" id="UP000053201">
    <property type="component" value="Unassembled WGS sequence"/>
</dbReference>
<dbReference type="Gene3D" id="1.10.20.10">
    <property type="entry name" value="Histone, subunit A"/>
    <property type="match status" value="1"/>
</dbReference>
<dbReference type="PANTHER" id="PTHR46138">
    <property type="entry name" value="PROTEIN DR1"/>
    <property type="match status" value="1"/>
</dbReference>
<dbReference type="InterPro" id="IPR009072">
    <property type="entry name" value="Histone-fold"/>
</dbReference>
<dbReference type="Pfam" id="PF00808">
    <property type="entry name" value="CBFD_NFYB_HMF"/>
    <property type="match status" value="1"/>
</dbReference>
<name>A0A0L0HW32_SPIPD</name>
<dbReference type="AlphaFoldDB" id="A0A0L0HW32"/>
<dbReference type="GO" id="GO:0017055">
    <property type="term" value="P:negative regulation of RNA polymerase II transcription preinitiation complex assembly"/>
    <property type="evidence" value="ECO:0007669"/>
    <property type="project" value="EnsemblFungi"/>
</dbReference>
<dbReference type="GO" id="GO:0003714">
    <property type="term" value="F:transcription corepressor activity"/>
    <property type="evidence" value="ECO:0007669"/>
    <property type="project" value="EnsemblFungi"/>
</dbReference>
<dbReference type="SUPFAM" id="SSF47113">
    <property type="entry name" value="Histone-fold"/>
    <property type="match status" value="1"/>
</dbReference>
<dbReference type="InterPro" id="IPR003958">
    <property type="entry name" value="CBFA_NFYB_domain"/>
</dbReference>
<dbReference type="VEuPathDB" id="FungiDB:SPPG_00779"/>
<organism evidence="4 5">
    <name type="scientific">Spizellomyces punctatus (strain DAOM BR117)</name>
    <dbReference type="NCBI Taxonomy" id="645134"/>
    <lineage>
        <taxon>Eukaryota</taxon>
        <taxon>Fungi</taxon>
        <taxon>Fungi incertae sedis</taxon>
        <taxon>Chytridiomycota</taxon>
        <taxon>Chytridiomycota incertae sedis</taxon>
        <taxon>Chytridiomycetes</taxon>
        <taxon>Spizellomycetales</taxon>
        <taxon>Spizellomycetaceae</taxon>
        <taxon>Spizellomyces</taxon>
    </lineage>
</organism>
<evidence type="ECO:0000313" key="4">
    <source>
        <dbReference type="EMBL" id="KND05105.1"/>
    </source>
</evidence>